<feature type="short sequence motif" description="'HIGH' region" evidence="8">
    <location>
        <begin position="12"/>
        <end position="22"/>
    </location>
</feature>
<evidence type="ECO:0000256" key="3">
    <source>
        <dbReference type="ARBA" id="ARBA00022598"/>
    </source>
</evidence>
<dbReference type="InterPro" id="IPR020751">
    <property type="entry name" value="aa-tRNA-synth_I_codon-bd_sub2"/>
</dbReference>
<dbReference type="InterPro" id="IPR020058">
    <property type="entry name" value="Glu/Gln-tRNA-synth_Ib_cat-dom"/>
</dbReference>
<dbReference type="InterPro" id="IPR049940">
    <property type="entry name" value="GluQ/Sye"/>
</dbReference>
<dbReference type="InterPro" id="IPR033910">
    <property type="entry name" value="GluRS_core"/>
</dbReference>
<dbReference type="InterPro" id="IPR045462">
    <property type="entry name" value="aa-tRNA-synth_I_cd-bd"/>
</dbReference>
<accession>A0ABY4L050</accession>
<proteinExistence type="inferred from homology"/>
<evidence type="ECO:0000259" key="9">
    <source>
        <dbReference type="Pfam" id="PF00749"/>
    </source>
</evidence>
<dbReference type="InterPro" id="IPR000924">
    <property type="entry name" value="Glu/Gln-tRNA-synth"/>
</dbReference>
<dbReference type="HAMAP" id="MF_00022">
    <property type="entry name" value="Glu_tRNA_synth_type1"/>
    <property type="match status" value="1"/>
</dbReference>
<dbReference type="SUPFAM" id="SSF52374">
    <property type="entry name" value="Nucleotidylyl transferase"/>
    <property type="match status" value="1"/>
</dbReference>
<evidence type="ECO:0000313" key="11">
    <source>
        <dbReference type="EMBL" id="UPT20709.1"/>
    </source>
</evidence>
<keyword evidence="5 8" id="KW-0067">ATP-binding</keyword>
<comment type="similarity">
    <text evidence="1 8">Belongs to the class-I aminoacyl-tRNA synthetase family. Glutamate--tRNA ligase type 1 subfamily.</text>
</comment>
<feature type="domain" description="Glutamyl/glutaminyl-tRNA synthetase class Ib catalytic" evidence="9">
    <location>
        <begin position="6"/>
        <end position="303"/>
    </location>
</feature>
<evidence type="ECO:0000256" key="8">
    <source>
        <dbReference type="HAMAP-Rule" id="MF_00022"/>
    </source>
</evidence>
<evidence type="ECO:0000256" key="4">
    <source>
        <dbReference type="ARBA" id="ARBA00022741"/>
    </source>
</evidence>
<feature type="short sequence motif" description="'KMSKS' region" evidence="8">
    <location>
        <begin position="235"/>
        <end position="239"/>
    </location>
</feature>
<dbReference type="CDD" id="cd00808">
    <property type="entry name" value="GluRS_core"/>
    <property type="match status" value="1"/>
</dbReference>
<gene>
    <name evidence="8" type="primary">gltX</name>
    <name evidence="11" type="ORF">FOF52_06825</name>
</gene>
<comment type="subcellular location">
    <subcellularLocation>
        <location evidence="8">Cytoplasm</location>
    </subcellularLocation>
</comment>
<dbReference type="PROSITE" id="PS00178">
    <property type="entry name" value="AA_TRNA_LIGASE_I"/>
    <property type="match status" value="1"/>
</dbReference>
<dbReference type="Gene3D" id="3.40.50.620">
    <property type="entry name" value="HUPs"/>
    <property type="match status" value="1"/>
</dbReference>
<sequence>MVDSSIRTRFAPSPTGMFHVGNARSLLLNWVVARQSGGTMVLRIEDTDTARSRPEWTEGILQAMAWLGVDDSQYEGPYFQTDYAAKHAKAAQRLFAEGLAYYCDCTREQVQQRRDNPNLGYDGHCRERGLEAAAGRALRFRVPEGGTTVVEDRIRGRVEFPHSALEDFVIARGDGSALFVLANVVDDAEMGIAHVIRGEEHLSNTPKQQLLWQALGHIPPVWAHAPVLVNDRRQKLSKRRDKVSLESYRAEGFLPEAMVNYLMLLGWAPGEDREIMPLDQMVPLFDLADVNSSPAFFDEKKLRAFNGEYIRALDTTEFVERCTPYLHAENVPWPKEAYDAATFARVAPLAQSRVSVLGEIAAYVDFLFLEQPVRDEKSWAKAMRSDTARPVLADTLDRFTDPALAWEAASLKSALEEVGAGHGLKLGKAQAPVRVAVTGRTVGLPLFESLEVLGRDRTLHRIQAALDRLNA</sequence>
<dbReference type="InterPro" id="IPR001412">
    <property type="entry name" value="aa-tRNA-synth_I_CS"/>
</dbReference>
<feature type="binding site" evidence="8">
    <location>
        <position position="103"/>
    </location>
    <ligand>
        <name>Zn(2+)</name>
        <dbReference type="ChEBI" id="CHEBI:29105"/>
    </ligand>
</feature>
<dbReference type="EC" id="6.1.1.17" evidence="8"/>
<feature type="binding site" evidence="8">
    <location>
        <position position="125"/>
    </location>
    <ligand>
        <name>Zn(2+)</name>
        <dbReference type="ChEBI" id="CHEBI:29105"/>
    </ligand>
</feature>
<protein>
    <recommendedName>
        <fullName evidence="8">Glutamate--tRNA ligase</fullName>
        <ecNumber evidence="8">6.1.1.17</ecNumber>
    </recommendedName>
    <alternativeName>
        <fullName evidence="8">Glutamyl-tRNA synthetase</fullName>
        <shortName evidence="8">GluRS</shortName>
    </alternativeName>
</protein>
<feature type="domain" description="Aminoacyl-tRNA synthetase class I anticodon-binding" evidence="10">
    <location>
        <begin position="317"/>
        <end position="466"/>
    </location>
</feature>
<comment type="function">
    <text evidence="8">Catalyzes the attachment of glutamate to tRNA(Glu) in a two-step reaction: glutamate is first activated by ATP to form Glu-AMP and then transferred to the acceptor end of tRNA(Glu).</text>
</comment>
<dbReference type="Pfam" id="PF00749">
    <property type="entry name" value="tRNA-synt_1c"/>
    <property type="match status" value="1"/>
</dbReference>
<dbReference type="EMBL" id="CP051627">
    <property type="protein sequence ID" value="UPT20709.1"/>
    <property type="molecule type" value="Genomic_DNA"/>
</dbReference>
<comment type="subunit">
    <text evidence="8">Monomer.</text>
</comment>
<organism evidence="11 12">
    <name type="scientific">Thermobifida alba</name>
    <name type="common">Thermomonospora alba</name>
    <dbReference type="NCBI Taxonomy" id="53522"/>
    <lineage>
        <taxon>Bacteria</taxon>
        <taxon>Bacillati</taxon>
        <taxon>Actinomycetota</taxon>
        <taxon>Actinomycetes</taxon>
        <taxon>Streptosporangiales</taxon>
        <taxon>Nocardiopsidaceae</taxon>
        <taxon>Thermobifida</taxon>
    </lineage>
</organism>
<dbReference type="PANTHER" id="PTHR43311">
    <property type="entry name" value="GLUTAMATE--TRNA LIGASE"/>
    <property type="match status" value="1"/>
</dbReference>
<reference evidence="11 12" key="1">
    <citation type="submission" date="2020-04" db="EMBL/GenBank/DDBJ databases">
        <title>Thermobifida alba genome sequencing and assembly.</title>
        <authorList>
            <person name="Luzics S."/>
            <person name="Horvath B."/>
            <person name="Nagy I."/>
            <person name="Toth A."/>
            <person name="Nagy I."/>
            <person name="Kukolya J."/>
        </authorList>
    </citation>
    <scope>NUCLEOTIDE SEQUENCE [LARGE SCALE GENOMIC DNA]</scope>
    <source>
        <strain evidence="11 12">DSM 43795</strain>
    </source>
</reference>
<dbReference type="Gene3D" id="1.10.8.70">
    <property type="entry name" value="Glutamate-tRNA synthetase, class I, anticodon-binding domain 1"/>
    <property type="match status" value="1"/>
</dbReference>
<dbReference type="GO" id="GO:0004818">
    <property type="term" value="F:glutamate-tRNA ligase activity"/>
    <property type="evidence" value="ECO:0007669"/>
    <property type="project" value="UniProtKB-EC"/>
</dbReference>
<dbReference type="InterPro" id="IPR008925">
    <property type="entry name" value="aa_tRNA-synth_I_cd-bd_sf"/>
</dbReference>
<dbReference type="Pfam" id="PF19269">
    <property type="entry name" value="Anticodon_2"/>
    <property type="match status" value="1"/>
</dbReference>
<dbReference type="InterPro" id="IPR004527">
    <property type="entry name" value="Glu-tRNA-ligase_bac/mito"/>
</dbReference>
<evidence type="ECO:0000256" key="1">
    <source>
        <dbReference type="ARBA" id="ARBA00007894"/>
    </source>
</evidence>
<evidence type="ECO:0000256" key="6">
    <source>
        <dbReference type="ARBA" id="ARBA00022917"/>
    </source>
</evidence>
<keyword evidence="7 8" id="KW-0030">Aminoacyl-tRNA synthetase</keyword>
<evidence type="ECO:0000256" key="2">
    <source>
        <dbReference type="ARBA" id="ARBA00022490"/>
    </source>
</evidence>
<comment type="catalytic activity">
    <reaction evidence="8">
        <text>tRNA(Glu) + L-glutamate + ATP = L-glutamyl-tRNA(Glu) + AMP + diphosphate</text>
        <dbReference type="Rhea" id="RHEA:23540"/>
        <dbReference type="Rhea" id="RHEA-COMP:9663"/>
        <dbReference type="Rhea" id="RHEA-COMP:9680"/>
        <dbReference type="ChEBI" id="CHEBI:29985"/>
        <dbReference type="ChEBI" id="CHEBI:30616"/>
        <dbReference type="ChEBI" id="CHEBI:33019"/>
        <dbReference type="ChEBI" id="CHEBI:78442"/>
        <dbReference type="ChEBI" id="CHEBI:78520"/>
        <dbReference type="ChEBI" id="CHEBI:456215"/>
        <dbReference type="EC" id="6.1.1.17"/>
    </reaction>
</comment>
<evidence type="ECO:0000256" key="5">
    <source>
        <dbReference type="ARBA" id="ARBA00022840"/>
    </source>
</evidence>
<comment type="cofactor">
    <cofactor evidence="8">
        <name>Zn(2+)</name>
        <dbReference type="ChEBI" id="CHEBI:29105"/>
    </cofactor>
    <text evidence="8">Binds 1 zinc ion per subunit.</text>
</comment>
<keyword evidence="8" id="KW-0862">Zinc</keyword>
<dbReference type="InterPro" id="IPR020752">
    <property type="entry name" value="Glu-tRNA-synth_I_codon-bd_sub1"/>
</dbReference>
<name>A0ABY4L050_THEAE</name>
<dbReference type="SUPFAM" id="SSF48163">
    <property type="entry name" value="An anticodon-binding domain of class I aminoacyl-tRNA synthetases"/>
    <property type="match status" value="1"/>
</dbReference>
<dbReference type="InterPro" id="IPR014729">
    <property type="entry name" value="Rossmann-like_a/b/a_fold"/>
</dbReference>
<dbReference type="Gene3D" id="1.10.10.350">
    <property type="match status" value="1"/>
</dbReference>
<keyword evidence="6 8" id="KW-0648">Protein biosynthesis</keyword>
<keyword evidence="12" id="KW-1185">Reference proteome</keyword>
<keyword evidence="4 8" id="KW-0547">Nucleotide-binding</keyword>
<feature type="binding site" evidence="8">
    <location>
        <position position="238"/>
    </location>
    <ligand>
        <name>ATP</name>
        <dbReference type="ChEBI" id="CHEBI:30616"/>
    </ligand>
</feature>
<dbReference type="RefSeq" id="WP_083948052.1">
    <property type="nucleotide sequence ID" value="NZ_BAABEB010000012.1"/>
</dbReference>
<keyword evidence="2 8" id="KW-0963">Cytoplasm</keyword>
<evidence type="ECO:0000256" key="7">
    <source>
        <dbReference type="ARBA" id="ARBA00023146"/>
    </source>
</evidence>
<evidence type="ECO:0000313" key="12">
    <source>
        <dbReference type="Proteomes" id="UP000832041"/>
    </source>
</evidence>
<feature type="binding site" evidence="8">
    <location>
        <position position="127"/>
    </location>
    <ligand>
        <name>Zn(2+)</name>
        <dbReference type="ChEBI" id="CHEBI:29105"/>
    </ligand>
</feature>
<dbReference type="PRINTS" id="PR00987">
    <property type="entry name" value="TRNASYNTHGLU"/>
</dbReference>
<evidence type="ECO:0000259" key="10">
    <source>
        <dbReference type="Pfam" id="PF19269"/>
    </source>
</evidence>
<feature type="binding site" evidence="8">
    <location>
        <position position="105"/>
    </location>
    <ligand>
        <name>Zn(2+)</name>
        <dbReference type="ChEBI" id="CHEBI:29105"/>
    </ligand>
</feature>
<dbReference type="Proteomes" id="UP000832041">
    <property type="component" value="Chromosome"/>
</dbReference>
<dbReference type="PANTHER" id="PTHR43311:SF2">
    <property type="entry name" value="GLUTAMATE--TRNA LIGASE, MITOCHONDRIAL-RELATED"/>
    <property type="match status" value="1"/>
</dbReference>
<dbReference type="NCBIfam" id="TIGR00464">
    <property type="entry name" value="gltX_bact"/>
    <property type="match status" value="1"/>
</dbReference>
<keyword evidence="8" id="KW-0479">Metal-binding</keyword>
<keyword evidence="3 8" id="KW-0436">Ligase</keyword>